<dbReference type="InterPro" id="IPR010323">
    <property type="entry name" value="DUF924"/>
</dbReference>
<comment type="caution">
    <text evidence="1">The sequence shown here is derived from an EMBL/GenBank/DDBJ whole genome shotgun (WGS) entry which is preliminary data.</text>
</comment>
<evidence type="ECO:0000313" key="1">
    <source>
        <dbReference type="EMBL" id="KGF32654.1"/>
    </source>
</evidence>
<dbReference type="InterPro" id="IPR011990">
    <property type="entry name" value="TPR-like_helical_dom_sf"/>
</dbReference>
<name>A0A096BHP9_9BURK</name>
<organism evidence="1 2">
    <name type="scientific">Oligella urethralis DNF00040</name>
    <dbReference type="NCBI Taxonomy" id="1401065"/>
    <lineage>
        <taxon>Bacteria</taxon>
        <taxon>Pseudomonadati</taxon>
        <taxon>Pseudomonadota</taxon>
        <taxon>Betaproteobacteria</taxon>
        <taxon>Burkholderiales</taxon>
        <taxon>Alcaligenaceae</taxon>
        <taxon>Oligella</taxon>
    </lineage>
</organism>
<gene>
    <name evidence="1" type="ORF">HMPREF2130_00430</name>
</gene>
<dbReference type="RefSeq" id="WP_036556914.1">
    <property type="nucleotide sequence ID" value="NZ_JRNI01000001.1"/>
</dbReference>
<dbReference type="eggNOG" id="COG3803">
    <property type="taxonomic scope" value="Bacteria"/>
</dbReference>
<proteinExistence type="predicted"/>
<dbReference type="Gene3D" id="1.20.58.320">
    <property type="entry name" value="TPR-like"/>
    <property type="match status" value="1"/>
</dbReference>
<dbReference type="AlphaFoldDB" id="A0A096BHP9"/>
<dbReference type="SUPFAM" id="SSF48452">
    <property type="entry name" value="TPR-like"/>
    <property type="match status" value="1"/>
</dbReference>
<keyword evidence="2" id="KW-1185">Reference proteome</keyword>
<sequence>MSIHPEAQAVLDFWLDEATAPYWFEVSADFDRQLTERFGQLLKRAARGELYTWRDSALGRVAEIIVLDQFSRNIYRGTPDAFKQDGMALVLAQHLVADAAAFAALDSSYQKWVLMPYMHSESVLIHQAAMPVFEALGDESTLAYELMHRDIIERFSRYPHRNEILGRTSSAEESAFLKEPNSSF</sequence>
<dbReference type="OrthoDB" id="7593450at2"/>
<dbReference type="EMBL" id="JRNI01000001">
    <property type="protein sequence ID" value="KGF32654.1"/>
    <property type="molecule type" value="Genomic_DNA"/>
</dbReference>
<dbReference type="Gene3D" id="1.25.40.10">
    <property type="entry name" value="Tetratricopeptide repeat domain"/>
    <property type="match status" value="1"/>
</dbReference>
<dbReference type="Proteomes" id="UP000029629">
    <property type="component" value="Unassembled WGS sequence"/>
</dbReference>
<dbReference type="Pfam" id="PF06041">
    <property type="entry name" value="DUF924"/>
    <property type="match status" value="1"/>
</dbReference>
<evidence type="ECO:0000313" key="2">
    <source>
        <dbReference type="Proteomes" id="UP000029629"/>
    </source>
</evidence>
<reference evidence="1 2" key="1">
    <citation type="submission" date="2014-07" db="EMBL/GenBank/DDBJ databases">
        <authorList>
            <person name="McCorrison J."/>
            <person name="Sanka R."/>
            <person name="Torralba M."/>
            <person name="Gillis M."/>
            <person name="Haft D.H."/>
            <person name="Methe B."/>
            <person name="Sutton G."/>
            <person name="Nelson K.E."/>
        </authorList>
    </citation>
    <scope>NUCLEOTIDE SEQUENCE [LARGE SCALE GENOMIC DNA]</scope>
    <source>
        <strain evidence="1 2">DNF00040</strain>
    </source>
</reference>
<accession>A0A096BHP9</accession>
<protein>
    <submittedName>
        <fullName evidence="1">Membrane protein</fullName>
    </submittedName>
</protein>